<dbReference type="InterPro" id="IPR006771">
    <property type="entry name" value="CetA-like"/>
</dbReference>
<comment type="caution">
    <text evidence="2">The sequence shown here is derived from an EMBL/GenBank/DDBJ whole genome shotgun (WGS) entry which is preliminary data.</text>
</comment>
<evidence type="ECO:0000313" key="3">
    <source>
        <dbReference type="Proteomes" id="UP000803884"/>
    </source>
</evidence>
<keyword evidence="3" id="KW-1185">Reference proteome</keyword>
<organism evidence="2 3">
    <name type="scientific">Cladosporium halotolerans</name>
    <dbReference type="NCBI Taxonomy" id="1052096"/>
    <lineage>
        <taxon>Eukaryota</taxon>
        <taxon>Fungi</taxon>
        <taxon>Dikarya</taxon>
        <taxon>Ascomycota</taxon>
        <taxon>Pezizomycotina</taxon>
        <taxon>Dothideomycetes</taxon>
        <taxon>Dothideomycetidae</taxon>
        <taxon>Cladosporiales</taxon>
        <taxon>Cladosporiaceae</taxon>
        <taxon>Cladosporium</taxon>
    </lineage>
</organism>
<dbReference type="Proteomes" id="UP000803884">
    <property type="component" value="Unassembled WGS sequence"/>
</dbReference>
<feature type="chain" id="PRO_5044255962" description="Bys1 family protein" evidence="1">
    <location>
        <begin position="18"/>
        <end position="169"/>
    </location>
</feature>
<accession>A0AB34KWA4</accession>
<dbReference type="Pfam" id="PF04681">
    <property type="entry name" value="Bys1"/>
    <property type="match status" value="1"/>
</dbReference>
<dbReference type="EMBL" id="JAAQHG020000010">
    <property type="protein sequence ID" value="KAL1587419.1"/>
    <property type="molecule type" value="Genomic_DNA"/>
</dbReference>
<evidence type="ECO:0008006" key="4">
    <source>
        <dbReference type="Google" id="ProtNLM"/>
    </source>
</evidence>
<evidence type="ECO:0000256" key="1">
    <source>
        <dbReference type="SAM" id="SignalP"/>
    </source>
</evidence>
<dbReference type="GeneID" id="96005187"/>
<dbReference type="RefSeq" id="XP_069230524.1">
    <property type="nucleotide sequence ID" value="XM_069372349.1"/>
</dbReference>
<gene>
    <name evidence="2" type="ORF">WHR41_03743</name>
</gene>
<dbReference type="PANTHER" id="PTHR36195">
    <property type="entry name" value="DOMAIN PROTEIN, PUTATIVE (AFU_ORTHOLOGUE AFUA_5G01990)-RELATED-RELATED"/>
    <property type="match status" value="1"/>
</dbReference>
<evidence type="ECO:0000313" key="2">
    <source>
        <dbReference type="EMBL" id="KAL1587419.1"/>
    </source>
</evidence>
<dbReference type="AlphaFoldDB" id="A0AB34KWA4"/>
<reference evidence="2 3" key="1">
    <citation type="journal article" date="2020" name="Microbiol. Resour. Announc.">
        <title>Draft Genome Sequence of a Cladosporium Species Isolated from the Mesophotic Ascidian Didemnum maculosum.</title>
        <authorList>
            <person name="Gioti A."/>
            <person name="Siaperas R."/>
            <person name="Nikolaivits E."/>
            <person name="Le Goff G."/>
            <person name="Ouazzani J."/>
            <person name="Kotoulas G."/>
            <person name="Topakas E."/>
        </authorList>
    </citation>
    <scope>NUCLEOTIDE SEQUENCE [LARGE SCALE GENOMIC DNA]</scope>
    <source>
        <strain evidence="2 3">TM138-S3</strain>
    </source>
</reference>
<sequence length="169" mass="17708">MHFSTLTLAGLAASASAATFYVDNKCTFPLYLQSKHDASSTGVITLPAGKTNAFNTYIPGADVKQSSITVSRQPDLSSPLQAVYNTGSNPDRTYYDLSTIFGDPLKAEGFELLAGSASNGYSVSCKPRQSGDCPNTYSPSNPSGKNAVFNQGTNANLILQLCSSNGNSS</sequence>
<proteinExistence type="predicted"/>
<name>A0AB34KWA4_9PEZI</name>
<keyword evidence="1" id="KW-0732">Signal</keyword>
<protein>
    <recommendedName>
        <fullName evidence="4">Bys1 family protein</fullName>
    </recommendedName>
</protein>
<dbReference type="PANTHER" id="PTHR36195:SF4">
    <property type="entry name" value="DOMAIN PROTEIN, PUTATIVE (AFU_ORTHOLOGUE AFUA_5G01990)-RELATED"/>
    <property type="match status" value="1"/>
</dbReference>
<feature type="signal peptide" evidence="1">
    <location>
        <begin position="1"/>
        <end position="17"/>
    </location>
</feature>